<gene>
    <name evidence="1" type="ORF">BB021_05725</name>
</gene>
<evidence type="ECO:0008006" key="3">
    <source>
        <dbReference type="Google" id="ProtNLM"/>
    </source>
</evidence>
<sequence>MELNKNDEDLYKELIFFFNKYMSIDTDDINDIKKYFKHKFCGKNIILEEKGSVTNNLYFVISGFVHVYTEIERMDETIKITTLINCPASLITIFGSFNNEVPSGEYLKTITKVSLLIISREDFIKLFFKNDKWKEVFRQLFELGQIYNEKRFKDIIKLNAEERYLNLIKTQPDLINNIPTKILASYIGIRPQSLSRLKKNSSLILGNIDKKMGKHKAYPITINKQKYNDNSV</sequence>
<dbReference type="InterPro" id="IPR018490">
    <property type="entry name" value="cNMP-bd_dom_sf"/>
</dbReference>
<evidence type="ECO:0000313" key="1">
    <source>
        <dbReference type="EMBL" id="OPB88869.1"/>
    </source>
</evidence>
<reference evidence="1 2" key="1">
    <citation type="submission" date="2016-07" db="EMBL/GenBank/DDBJ databases">
        <title>Revisiting the Taxonomy of the Elizabethkingia Genus based on Whole-Genome Sequencing, Optical Mapping, and MALDI-TOF.</title>
        <authorList>
            <person name="Nicholson A.C."/>
        </authorList>
    </citation>
    <scope>NUCLEOTIDE SEQUENCE [LARGE SCALE GENOMIC DNA]</scope>
    <source>
        <strain evidence="1 2">C1558</strain>
    </source>
</reference>
<accession>A0ABX3N8F9</accession>
<dbReference type="Proteomes" id="UP000190016">
    <property type="component" value="Unassembled WGS sequence"/>
</dbReference>
<proteinExistence type="predicted"/>
<dbReference type="SUPFAM" id="SSF51206">
    <property type="entry name" value="cAMP-binding domain-like"/>
    <property type="match status" value="1"/>
</dbReference>
<dbReference type="RefSeq" id="WP_078778462.1">
    <property type="nucleotide sequence ID" value="NZ_MBDS01000014.1"/>
</dbReference>
<dbReference type="EMBL" id="MBDS01000014">
    <property type="protein sequence ID" value="OPB88869.1"/>
    <property type="molecule type" value="Genomic_DNA"/>
</dbReference>
<protein>
    <recommendedName>
        <fullName evidence="3">Cyclic nucleotide-binding protein</fullName>
    </recommendedName>
</protein>
<keyword evidence="2" id="KW-1185">Reference proteome</keyword>
<dbReference type="InterPro" id="IPR014710">
    <property type="entry name" value="RmlC-like_jellyroll"/>
</dbReference>
<comment type="caution">
    <text evidence="1">The sequence shown here is derived from an EMBL/GenBank/DDBJ whole genome shotgun (WGS) entry which is preliminary data.</text>
</comment>
<dbReference type="Gene3D" id="2.60.120.10">
    <property type="entry name" value="Jelly Rolls"/>
    <property type="match status" value="1"/>
</dbReference>
<name>A0ABX3N8F9_9FLAO</name>
<evidence type="ECO:0000313" key="2">
    <source>
        <dbReference type="Proteomes" id="UP000190016"/>
    </source>
</evidence>
<organism evidence="1 2">
    <name type="scientific">Elizabethkingia ursingii</name>
    <dbReference type="NCBI Taxonomy" id="1756150"/>
    <lineage>
        <taxon>Bacteria</taxon>
        <taxon>Pseudomonadati</taxon>
        <taxon>Bacteroidota</taxon>
        <taxon>Flavobacteriia</taxon>
        <taxon>Flavobacteriales</taxon>
        <taxon>Weeksellaceae</taxon>
        <taxon>Elizabethkingia</taxon>
    </lineage>
</organism>